<accession>A0A1B6M699</accession>
<evidence type="ECO:0000256" key="1">
    <source>
        <dbReference type="ARBA" id="ARBA00006991"/>
    </source>
</evidence>
<dbReference type="PROSITE" id="PS50157">
    <property type="entry name" value="ZINC_FINGER_C2H2_2"/>
    <property type="match status" value="2"/>
</dbReference>
<evidence type="ECO:0000256" key="4">
    <source>
        <dbReference type="ARBA" id="ARBA00022771"/>
    </source>
</evidence>
<dbReference type="PANTHER" id="PTHR24379:SF121">
    <property type="entry name" value="C2H2-TYPE DOMAIN-CONTAINING PROTEIN"/>
    <property type="match status" value="1"/>
</dbReference>
<dbReference type="GO" id="GO:0008270">
    <property type="term" value="F:zinc ion binding"/>
    <property type="evidence" value="ECO:0007669"/>
    <property type="project" value="UniProtKB-KW"/>
</dbReference>
<dbReference type="PANTHER" id="PTHR24379">
    <property type="entry name" value="KRAB AND ZINC FINGER DOMAIN-CONTAINING"/>
    <property type="match status" value="1"/>
</dbReference>
<evidence type="ECO:0000259" key="10">
    <source>
        <dbReference type="PROSITE" id="PS50157"/>
    </source>
</evidence>
<dbReference type="EMBL" id="GEBQ01008521">
    <property type="protein sequence ID" value="JAT31456.1"/>
    <property type="molecule type" value="Transcribed_RNA"/>
</dbReference>
<evidence type="ECO:0000256" key="5">
    <source>
        <dbReference type="ARBA" id="ARBA00022833"/>
    </source>
</evidence>
<reference evidence="11" key="1">
    <citation type="submission" date="2015-11" db="EMBL/GenBank/DDBJ databases">
        <title>De novo transcriptome assembly of four potential Pierce s Disease insect vectors from Arizona vineyards.</title>
        <authorList>
            <person name="Tassone E.E."/>
        </authorList>
    </citation>
    <scope>NUCLEOTIDE SEQUENCE</scope>
</reference>
<dbReference type="PROSITE" id="PS00028">
    <property type="entry name" value="ZINC_FINGER_C2H2_1"/>
    <property type="match status" value="3"/>
</dbReference>
<protein>
    <recommendedName>
        <fullName evidence="10">C2H2-type domain-containing protein</fullName>
    </recommendedName>
</protein>
<keyword evidence="8" id="KW-0539">Nucleus</keyword>
<evidence type="ECO:0000256" key="7">
    <source>
        <dbReference type="ARBA" id="ARBA00023163"/>
    </source>
</evidence>
<keyword evidence="6" id="KW-0805">Transcription regulation</keyword>
<dbReference type="Gene3D" id="3.30.160.60">
    <property type="entry name" value="Classic Zinc Finger"/>
    <property type="match status" value="2"/>
</dbReference>
<keyword evidence="4 9" id="KW-0863">Zinc-finger</keyword>
<comment type="similarity">
    <text evidence="1">Belongs to the krueppel C2H2-type zinc-finger protein family.</text>
</comment>
<keyword evidence="7" id="KW-0804">Transcription</keyword>
<dbReference type="Pfam" id="PF00096">
    <property type="entry name" value="zf-C2H2"/>
    <property type="match status" value="2"/>
</dbReference>
<dbReference type="FunFam" id="3.30.160.60:FF:000761">
    <property type="entry name" value="Zinc finger protein 449"/>
    <property type="match status" value="1"/>
</dbReference>
<feature type="domain" description="C2H2-type" evidence="10">
    <location>
        <begin position="59"/>
        <end position="81"/>
    </location>
</feature>
<dbReference type="InterPro" id="IPR013087">
    <property type="entry name" value="Znf_C2H2_type"/>
</dbReference>
<evidence type="ECO:0000256" key="9">
    <source>
        <dbReference type="PROSITE-ProRule" id="PRU00042"/>
    </source>
</evidence>
<proteinExistence type="inferred from homology"/>
<keyword evidence="3" id="KW-0677">Repeat</keyword>
<feature type="domain" description="C2H2-type" evidence="10">
    <location>
        <begin position="3"/>
        <end position="30"/>
    </location>
</feature>
<evidence type="ECO:0000313" key="11">
    <source>
        <dbReference type="EMBL" id="JAT31456.1"/>
    </source>
</evidence>
<evidence type="ECO:0000256" key="6">
    <source>
        <dbReference type="ARBA" id="ARBA00023015"/>
    </source>
</evidence>
<name>A0A1B6M699_9HEMI</name>
<sequence>KHYTCEVCGRAFHRQPSLKRHRQIHLDTKQFACLLCDYKSNRKHLMYKHAEHHRSGRFYSCKFCGVRFYTQMSLRSHMYTHNVTPNSCSFCRVGFSSRERMICHMRRVHFACEVRDIKDTRCSEQTPRESHSTQSFNSS</sequence>
<evidence type="ECO:0000256" key="3">
    <source>
        <dbReference type="ARBA" id="ARBA00022737"/>
    </source>
</evidence>
<dbReference type="AlphaFoldDB" id="A0A1B6M699"/>
<evidence type="ECO:0000256" key="2">
    <source>
        <dbReference type="ARBA" id="ARBA00022723"/>
    </source>
</evidence>
<feature type="non-terminal residue" evidence="11">
    <location>
        <position position="1"/>
    </location>
</feature>
<dbReference type="SUPFAM" id="SSF57667">
    <property type="entry name" value="beta-beta-alpha zinc fingers"/>
    <property type="match status" value="2"/>
</dbReference>
<organism evidence="11">
    <name type="scientific">Graphocephala atropunctata</name>
    <dbReference type="NCBI Taxonomy" id="36148"/>
    <lineage>
        <taxon>Eukaryota</taxon>
        <taxon>Metazoa</taxon>
        <taxon>Ecdysozoa</taxon>
        <taxon>Arthropoda</taxon>
        <taxon>Hexapoda</taxon>
        <taxon>Insecta</taxon>
        <taxon>Pterygota</taxon>
        <taxon>Neoptera</taxon>
        <taxon>Paraneoptera</taxon>
        <taxon>Hemiptera</taxon>
        <taxon>Auchenorrhyncha</taxon>
        <taxon>Membracoidea</taxon>
        <taxon>Cicadellidae</taxon>
        <taxon>Cicadellinae</taxon>
        <taxon>Cicadellini</taxon>
        <taxon>Graphocephala</taxon>
    </lineage>
</organism>
<dbReference type="InterPro" id="IPR036236">
    <property type="entry name" value="Znf_C2H2_sf"/>
</dbReference>
<keyword evidence="5" id="KW-0862">Zinc</keyword>
<keyword evidence="2" id="KW-0479">Metal-binding</keyword>
<gene>
    <name evidence="11" type="ORF">g.4080</name>
</gene>
<dbReference type="SMART" id="SM00355">
    <property type="entry name" value="ZnF_C2H2"/>
    <property type="match status" value="4"/>
</dbReference>
<evidence type="ECO:0000256" key="8">
    <source>
        <dbReference type="ARBA" id="ARBA00023242"/>
    </source>
</evidence>